<dbReference type="Gene3D" id="3.90.1300.10">
    <property type="entry name" value="Amidase signature (AS) domain"/>
    <property type="match status" value="1"/>
</dbReference>
<proteinExistence type="inferred from homology"/>
<organism evidence="4 5">
    <name type="scientific">Actinocrinis puniceicyclus</name>
    <dbReference type="NCBI Taxonomy" id="977794"/>
    <lineage>
        <taxon>Bacteria</taxon>
        <taxon>Bacillati</taxon>
        <taxon>Actinomycetota</taxon>
        <taxon>Actinomycetes</taxon>
        <taxon>Catenulisporales</taxon>
        <taxon>Actinospicaceae</taxon>
        <taxon>Actinocrinis</taxon>
    </lineage>
</organism>
<feature type="compositionally biased region" description="Low complexity" evidence="2">
    <location>
        <begin position="155"/>
        <end position="164"/>
    </location>
</feature>
<comment type="similarity">
    <text evidence="1">Belongs to the amidase family.</text>
</comment>
<dbReference type="InterPro" id="IPR023631">
    <property type="entry name" value="Amidase_dom"/>
</dbReference>
<name>A0A8J8BBE4_9ACTN</name>
<evidence type="ECO:0000256" key="1">
    <source>
        <dbReference type="ARBA" id="ARBA00009199"/>
    </source>
</evidence>
<evidence type="ECO:0000313" key="4">
    <source>
        <dbReference type="EMBL" id="MBS2962380.1"/>
    </source>
</evidence>
<sequence length="505" mass="53292">MPVTVPTAPAAQIAGYDALGQAELVRRGEVTAAELVDWAIERIDRVNPTLNAVVTPLYEAARADAARSRPGPFAAPFAGVPFLVKDLAMDVEGAPFTAGSRFLRGYVSDHDSELVRRHRRAGLVIVGKTNTPEFGTVGTCEPLRHGPTRNPWDPGRSTSGSSGGSAAAVAAGLVPMAHANDLAGSIRYPASACGLFGLKPTRARTPKGPDFGDVAGGWACEHAITRSVRDSAALLDATAGAAPGDPYPAPPPARRFLDEVGADPGRLRIAFSPRTADGSPPHPDCLAALDDAARLCEELGHELVEAQPPALAATGDAVQKVLSAVLAWTVLMWERRFGREVAEGDLEPLNAAYLRSGRHLPAAEYLAAVQTLQAHARKVAQFFQGDDDDVQGRADPAPGLRTAGFDAWLTPTLSTPPAPIGEITSTEQDPLRAARNGARTHAFPAVLANLTGNPAMSVPLWWNADGLPIGVHFLGRFGDEATLLRLAGQLEQARPWAARRPRLHA</sequence>
<keyword evidence="5" id="KW-1185">Reference proteome</keyword>
<feature type="region of interest" description="Disordered" evidence="2">
    <location>
        <begin position="136"/>
        <end position="164"/>
    </location>
</feature>
<dbReference type="PANTHER" id="PTHR11895:SF7">
    <property type="entry name" value="GLUTAMYL-TRNA(GLN) AMIDOTRANSFERASE SUBUNIT A, MITOCHONDRIAL"/>
    <property type="match status" value="1"/>
</dbReference>
<dbReference type="EMBL" id="JAGSXH010000010">
    <property type="protein sequence ID" value="MBS2962380.1"/>
    <property type="molecule type" value="Genomic_DNA"/>
</dbReference>
<feature type="domain" description="Amidase" evidence="3">
    <location>
        <begin position="34"/>
        <end position="484"/>
    </location>
</feature>
<dbReference type="InterPro" id="IPR000120">
    <property type="entry name" value="Amidase"/>
</dbReference>
<dbReference type="Proteomes" id="UP000677913">
    <property type="component" value="Unassembled WGS sequence"/>
</dbReference>
<dbReference type="Pfam" id="PF01425">
    <property type="entry name" value="Amidase"/>
    <property type="match status" value="1"/>
</dbReference>
<dbReference type="SUPFAM" id="SSF75304">
    <property type="entry name" value="Amidase signature (AS) enzymes"/>
    <property type="match status" value="1"/>
</dbReference>
<dbReference type="InterPro" id="IPR036928">
    <property type="entry name" value="AS_sf"/>
</dbReference>
<dbReference type="AlphaFoldDB" id="A0A8J8BBE4"/>
<evidence type="ECO:0000313" key="5">
    <source>
        <dbReference type="Proteomes" id="UP000677913"/>
    </source>
</evidence>
<evidence type="ECO:0000259" key="3">
    <source>
        <dbReference type="Pfam" id="PF01425"/>
    </source>
</evidence>
<evidence type="ECO:0000256" key="2">
    <source>
        <dbReference type="SAM" id="MobiDB-lite"/>
    </source>
</evidence>
<gene>
    <name evidence="4" type="ORF">KGA66_04930</name>
</gene>
<accession>A0A8J8BBE4</accession>
<comment type="caution">
    <text evidence="4">The sequence shown here is derived from an EMBL/GenBank/DDBJ whole genome shotgun (WGS) entry which is preliminary data.</text>
</comment>
<dbReference type="GO" id="GO:0003824">
    <property type="term" value="F:catalytic activity"/>
    <property type="evidence" value="ECO:0007669"/>
    <property type="project" value="InterPro"/>
</dbReference>
<reference evidence="4" key="1">
    <citation type="submission" date="2021-04" db="EMBL/GenBank/DDBJ databases">
        <title>Genome based classification of Actinospica acidithermotolerans sp. nov., an actinobacterium isolated from an Indonesian hot spring.</title>
        <authorList>
            <person name="Kusuma A.B."/>
            <person name="Putra K.E."/>
            <person name="Nafisah S."/>
            <person name="Loh J."/>
            <person name="Nouioui I."/>
            <person name="Goodfellow M."/>
        </authorList>
    </citation>
    <scope>NUCLEOTIDE SEQUENCE</scope>
    <source>
        <strain evidence="4">DSM 45618</strain>
    </source>
</reference>
<protein>
    <submittedName>
        <fullName evidence="4">Amidase</fullName>
    </submittedName>
</protein>
<dbReference type="PANTHER" id="PTHR11895">
    <property type="entry name" value="TRANSAMIDASE"/>
    <property type="match status" value="1"/>
</dbReference>